<name>A0A1I5SX49_9GAMM</name>
<dbReference type="InterPro" id="IPR011990">
    <property type="entry name" value="TPR-like_helical_dom_sf"/>
</dbReference>
<evidence type="ECO:0008006" key="3">
    <source>
        <dbReference type="Google" id="ProtNLM"/>
    </source>
</evidence>
<evidence type="ECO:0000313" key="1">
    <source>
        <dbReference type="EMBL" id="SFP75047.1"/>
    </source>
</evidence>
<dbReference type="Proteomes" id="UP000182692">
    <property type="component" value="Unassembled WGS sequence"/>
</dbReference>
<dbReference type="STRING" id="1121869.SAMN03084138_03016"/>
<sequence length="145" mass="16654">MIIITIRITVMRMDWKTYVTHGNRCFHNKHWVDAERHYGLALHAVEKEEPVIHQNGDILFAWLACHHNLATLFQSQSKHSEARFYLDTPLEILEKTLGNTPPDDPFFISLLRAYQTGLNALCLFEKAMNSTVASTATSQTQENVK</sequence>
<dbReference type="AlphaFoldDB" id="A0A1I5SX49"/>
<dbReference type="Gene3D" id="1.25.40.10">
    <property type="entry name" value="Tetratricopeptide repeat domain"/>
    <property type="match status" value="1"/>
</dbReference>
<reference evidence="1 2" key="1">
    <citation type="submission" date="2016-10" db="EMBL/GenBank/DDBJ databases">
        <authorList>
            <person name="de Groot N.N."/>
        </authorList>
    </citation>
    <scope>NUCLEOTIDE SEQUENCE [LARGE SCALE GENOMIC DNA]</scope>
    <source>
        <strain evidence="1 2">DSM 15893</strain>
    </source>
</reference>
<proteinExistence type="predicted"/>
<evidence type="ECO:0000313" key="2">
    <source>
        <dbReference type="Proteomes" id="UP000182692"/>
    </source>
</evidence>
<organism evidence="1 2">
    <name type="scientific">Enterovibrio norvegicus DSM 15893</name>
    <dbReference type="NCBI Taxonomy" id="1121869"/>
    <lineage>
        <taxon>Bacteria</taxon>
        <taxon>Pseudomonadati</taxon>
        <taxon>Pseudomonadota</taxon>
        <taxon>Gammaproteobacteria</taxon>
        <taxon>Vibrionales</taxon>
        <taxon>Vibrionaceae</taxon>
        <taxon>Enterovibrio</taxon>
    </lineage>
</organism>
<accession>A0A1I5SX49</accession>
<protein>
    <recommendedName>
        <fullName evidence="3">Tetratricopeptide repeat-containing protein</fullName>
    </recommendedName>
</protein>
<gene>
    <name evidence="1" type="ORF">SAMN03084138_03016</name>
</gene>
<dbReference type="SUPFAM" id="SSF48452">
    <property type="entry name" value="TPR-like"/>
    <property type="match status" value="1"/>
</dbReference>
<dbReference type="EMBL" id="FOWR01000023">
    <property type="protein sequence ID" value="SFP75047.1"/>
    <property type="molecule type" value="Genomic_DNA"/>
</dbReference>